<protein>
    <submittedName>
        <fullName evidence="1">Uncharacterized protein</fullName>
    </submittedName>
</protein>
<gene>
    <name evidence="1" type="ORF">AFUS01_LOCUS13373</name>
</gene>
<accession>A0A8J2JTX4</accession>
<dbReference type="EMBL" id="CAJVCH010108801">
    <property type="protein sequence ID" value="CAG7724341.1"/>
    <property type="molecule type" value="Genomic_DNA"/>
</dbReference>
<dbReference type="AlphaFoldDB" id="A0A8J2JTX4"/>
<organism evidence="1 2">
    <name type="scientific">Allacma fusca</name>
    <dbReference type="NCBI Taxonomy" id="39272"/>
    <lineage>
        <taxon>Eukaryota</taxon>
        <taxon>Metazoa</taxon>
        <taxon>Ecdysozoa</taxon>
        <taxon>Arthropoda</taxon>
        <taxon>Hexapoda</taxon>
        <taxon>Collembola</taxon>
        <taxon>Symphypleona</taxon>
        <taxon>Sminthuridae</taxon>
        <taxon>Allacma</taxon>
    </lineage>
</organism>
<name>A0A8J2JTX4_9HEXA</name>
<evidence type="ECO:0000313" key="2">
    <source>
        <dbReference type="Proteomes" id="UP000708208"/>
    </source>
</evidence>
<proteinExistence type="predicted"/>
<reference evidence="1" key="1">
    <citation type="submission" date="2021-06" db="EMBL/GenBank/DDBJ databases">
        <authorList>
            <person name="Hodson N. C."/>
            <person name="Mongue J. A."/>
            <person name="Jaron S. K."/>
        </authorList>
    </citation>
    <scope>NUCLEOTIDE SEQUENCE</scope>
</reference>
<evidence type="ECO:0000313" key="1">
    <source>
        <dbReference type="EMBL" id="CAG7724341.1"/>
    </source>
</evidence>
<keyword evidence="2" id="KW-1185">Reference proteome</keyword>
<comment type="caution">
    <text evidence="1">The sequence shown here is derived from an EMBL/GenBank/DDBJ whole genome shotgun (WGS) entry which is preliminary data.</text>
</comment>
<dbReference type="Proteomes" id="UP000708208">
    <property type="component" value="Unassembled WGS sequence"/>
</dbReference>
<sequence length="100" mass="11560">MLESGLKKATVGITYSCNFRLHSLLANSEQRTKGRGVGAGYVEEPRYSKGIKRTKKPKIFSIGDKYTCLVTKKKYKAKPAQHRDWRDFEDFGYDIDPYNY</sequence>